<protein>
    <submittedName>
        <fullName evidence="1">Uncharacterized protein</fullName>
    </submittedName>
</protein>
<dbReference type="Proteomes" id="UP000290572">
    <property type="component" value="Unassembled WGS sequence"/>
</dbReference>
<name>A0A498NB87_LABRO</name>
<dbReference type="EMBL" id="QBIY01011822">
    <property type="protein sequence ID" value="RXN29064.1"/>
    <property type="molecule type" value="Genomic_DNA"/>
</dbReference>
<sequence length="335" mass="38306">MASEMEKVYNILERNKLQGFYNQFVQLGIESVQDFINGVTDEDLDNMRFTPVQKNKYKYMKDEIQRLGAGPLQNTLTKSLQAYGLYYSFPKCPERREILDMDPQNTIAIVEGLYYLFRELLPSLTKRSGDRIIEDIDVFEYAPVCWAYLLSQAKNESAERENYASISMKAQSTNQRFSEPVYVPGVPEVFERMYVLDIIREGGKIPNCSKLNLTETSIKKATNVEKILLSLPPFMDYYLCWIGYDGTTPKSSFNINSEKTFSQMKAEVENYSHLVIMPPLQLKAVGIEGPRLVLLSHEKLGMYMEKDKKTPQNIVVFDPLAGKSVAVNVDVLANT</sequence>
<gene>
    <name evidence="1" type="ORF">ROHU_018793</name>
</gene>
<accession>A0A498NB87</accession>
<proteinExistence type="predicted"/>
<comment type="caution">
    <text evidence="1">The sequence shown here is derived from an EMBL/GenBank/DDBJ whole genome shotgun (WGS) entry which is preliminary data.</text>
</comment>
<keyword evidence="2" id="KW-1185">Reference proteome</keyword>
<dbReference type="AlphaFoldDB" id="A0A498NB87"/>
<organism evidence="1 2">
    <name type="scientific">Labeo rohita</name>
    <name type="common">Indian major carp</name>
    <name type="synonym">Cyprinus rohita</name>
    <dbReference type="NCBI Taxonomy" id="84645"/>
    <lineage>
        <taxon>Eukaryota</taxon>
        <taxon>Metazoa</taxon>
        <taxon>Chordata</taxon>
        <taxon>Craniata</taxon>
        <taxon>Vertebrata</taxon>
        <taxon>Euteleostomi</taxon>
        <taxon>Actinopterygii</taxon>
        <taxon>Neopterygii</taxon>
        <taxon>Teleostei</taxon>
        <taxon>Ostariophysi</taxon>
        <taxon>Cypriniformes</taxon>
        <taxon>Cyprinidae</taxon>
        <taxon>Labeoninae</taxon>
        <taxon>Labeonini</taxon>
        <taxon>Labeo</taxon>
    </lineage>
</organism>
<evidence type="ECO:0000313" key="1">
    <source>
        <dbReference type="EMBL" id="RXN29064.1"/>
    </source>
</evidence>
<reference evidence="1 2" key="1">
    <citation type="submission" date="2018-03" db="EMBL/GenBank/DDBJ databases">
        <title>Draft genome sequence of Rohu Carp (Labeo rohita).</title>
        <authorList>
            <person name="Das P."/>
            <person name="Kushwaha B."/>
            <person name="Joshi C.G."/>
            <person name="Kumar D."/>
            <person name="Nagpure N.S."/>
            <person name="Sahoo L."/>
            <person name="Das S.P."/>
            <person name="Bit A."/>
            <person name="Patnaik S."/>
            <person name="Meher P.K."/>
            <person name="Jayasankar P."/>
            <person name="Koringa P.G."/>
            <person name="Patel N.V."/>
            <person name="Hinsu A.T."/>
            <person name="Kumar R."/>
            <person name="Pandey M."/>
            <person name="Agarwal S."/>
            <person name="Srivastava S."/>
            <person name="Singh M."/>
            <person name="Iquebal M.A."/>
            <person name="Jaiswal S."/>
            <person name="Angadi U.B."/>
            <person name="Kumar N."/>
            <person name="Raza M."/>
            <person name="Shah T.M."/>
            <person name="Rai A."/>
            <person name="Jena J.K."/>
        </authorList>
    </citation>
    <scope>NUCLEOTIDE SEQUENCE [LARGE SCALE GENOMIC DNA]</scope>
    <source>
        <strain evidence="1">DASCIFA01</strain>
        <tissue evidence="1">Testis</tissue>
    </source>
</reference>
<evidence type="ECO:0000313" key="2">
    <source>
        <dbReference type="Proteomes" id="UP000290572"/>
    </source>
</evidence>
<dbReference type="STRING" id="84645.A0A498NB87"/>